<keyword evidence="3" id="KW-0539">Nucleus</keyword>
<dbReference type="GO" id="GO:0120230">
    <property type="term" value="F:recombinase activator activity"/>
    <property type="evidence" value="ECO:0007669"/>
    <property type="project" value="TreeGrafter"/>
</dbReference>
<dbReference type="GO" id="GO:0003690">
    <property type="term" value="F:double-stranded DNA binding"/>
    <property type="evidence" value="ECO:0007669"/>
    <property type="project" value="TreeGrafter"/>
</dbReference>
<organism evidence="6 7">
    <name type="scientific">Urocolius indicus</name>
    <name type="common">Red-faced mousebird</name>
    <name type="synonym">Colius indicus</name>
    <dbReference type="NCBI Taxonomy" id="458196"/>
    <lineage>
        <taxon>Eukaryota</taxon>
        <taxon>Metazoa</taxon>
        <taxon>Chordata</taxon>
        <taxon>Craniata</taxon>
        <taxon>Vertebrata</taxon>
        <taxon>Euteleostomi</taxon>
        <taxon>Archelosauria</taxon>
        <taxon>Archosauria</taxon>
        <taxon>Dinosauria</taxon>
        <taxon>Saurischia</taxon>
        <taxon>Theropoda</taxon>
        <taxon>Coelurosauria</taxon>
        <taxon>Aves</taxon>
        <taxon>Neognathae</taxon>
        <taxon>Neoaves</taxon>
        <taxon>Telluraves</taxon>
        <taxon>Coraciimorphae</taxon>
        <taxon>Coliiformes</taxon>
        <taxon>Coliidae</taxon>
        <taxon>Urocolius</taxon>
    </lineage>
</organism>
<evidence type="ECO:0000256" key="1">
    <source>
        <dbReference type="ARBA" id="ARBA00004123"/>
    </source>
</evidence>
<dbReference type="Proteomes" id="UP000654395">
    <property type="component" value="Unassembled WGS sequence"/>
</dbReference>
<dbReference type="PANTHER" id="PTHR15938:SF0">
    <property type="entry name" value="HOMOLOGOUS-PAIRING PROTEIN 2 HOMOLOG"/>
    <property type="match status" value="1"/>
</dbReference>
<proteinExistence type="predicted"/>
<keyword evidence="7" id="KW-1185">Reference proteome</keyword>
<evidence type="ECO:0000256" key="5">
    <source>
        <dbReference type="SAM" id="Coils"/>
    </source>
</evidence>
<comment type="caution">
    <text evidence="6">The sequence shown here is derived from an EMBL/GenBank/DDBJ whole genome shotgun (WGS) entry which is preliminary data.</text>
</comment>
<evidence type="ECO:0000313" key="7">
    <source>
        <dbReference type="Proteomes" id="UP000654395"/>
    </source>
</evidence>
<reference evidence="6" key="1">
    <citation type="submission" date="2020-02" db="EMBL/GenBank/DDBJ databases">
        <title>Bird 10,000 Genomes (B10K) Project - Family phase.</title>
        <authorList>
            <person name="Zhang G."/>
        </authorList>
    </citation>
    <scope>NUCLEOTIDE SEQUENCE</scope>
    <source>
        <strain evidence="6">B10K-DU-030-59</strain>
    </source>
</reference>
<evidence type="ECO:0000256" key="3">
    <source>
        <dbReference type="ARBA" id="ARBA00023242"/>
    </source>
</evidence>
<dbReference type="AlphaFoldDB" id="A0A852L4G8"/>
<accession>A0A852L4G8</accession>
<dbReference type="OrthoDB" id="272266at2759"/>
<feature type="coiled-coil region" evidence="5">
    <location>
        <begin position="69"/>
        <end position="96"/>
    </location>
</feature>
<evidence type="ECO:0000313" key="6">
    <source>
        <dbReference type="EMBL" id="NXX85803.1"/>
    </source>
</evidence>
<keyword evidence="5" id="KW-0175">Coiled coil</keyword>
<evidence type="ECO:0000256" key="4">
    <source>
        <dbReference type="ARBA" id="ARBA00023254"/>
    </source>
</evidence>
<dbReference type="EMBL" id="WBNH01011525">
    <property type="protein sequence ID" value="NXX85803.1"/>
    <property type="molecule type" value="Genomic_DNA"/>
</dbReference>
<feature type="non-terminal residue" evidence="6">
    <location>
        <position position="141"/>
    </location>
</feature>
<keyword evidence="2" id="KW-0233">DNA recombination</keyword>
<sequence>AQQSCVREKVYGNQKIYFTNQEQLLAASDAELCSLDGKIATLSTKVQVLQQSCWQMKGQLNDLNSSMTIPEMAREIKELKKDSASYTEKIKSATNRVTPQEKEKVKSLSKYESLLLPLSHQATELLEAILEGYPKSKKQFF</sequence>
<dbReference type="PANTHER" id="PTHR15938">
    <property type="entry name" value="TBP-1 INTERACTING PROTEIN"/>
    <property type="match status" value="1"/>
</dbReference>
<dbReference type="GO" id="GO:0120231">
    <property type="term" value="C:DNA recombinase auxiliary factor complex"/>
    <property type="evidence" value="ECO:0007669"/>
    <property type="project" value="TreeGrafter"/>
</dbReference>
<gene>
    <name evidence="6" type="primary">Psmc3ip_1</name>
    <name evidence="6" type="ORF">UROIND_R07038</name>
</gene>
<dbReference type="Gene3D" id="1.20.5.340">
    <property type="match status" value="1"/>
</dbReference>
<protein>
    <submittedName>
        <fullName evidence="6">HOP2 protein</fullName>
    </submittedName>
</protein>
<keyword evidence="4" id="KW-0469">Meiosis</keyword>
<feature type="non-terminal residue" evidence="6">
    <location>
        <position position="1"/>
    </location>
</feature>
<dbReference type="GO" id="GO:0000794">
    <property type="term" value="C:condensed nuclear chromosome"/>
    <property type="evidence" value="ECO:0007669"/>
    <property type="project" value="TreeGrafter"/>
</dbReference>
<name>A0A852L4G8_UROIN</name>
<evidence type="ECO:0000256" key="2">
    <source>
        <dbReference type="ARBA" id="ARBA00023172"/>
    </source>
</evidence>
<dbReference type="GO" id="GO:0010774">
    <property type="term" value="P:meiotic strand invasion involved in reciprocal meiotic recombination"/>
    <property type="evidence" value="ECO:0007669"/>
    <property type="project" value="TreeGrafter"/>
</dbReference>
<dbReference type="GO" id="GO:0007129">
    <property type="term" value="P:homologous chromosome pairing at meiosis"/>
    <property type="evidence" value="ECO:0007669"/>
    <property type="project" value="TreeGrafter"/>
</dbReference>
<dbReference type="GO" id="GO:0000709">
    <property type="term" value="P:meiotic joint molecule formation"/>
    <property type="evidence" value="ECO:0007669"/>
    <property type="project" value="TreeGrafter"/>
</dbReference>
<comment type="subcellular location">
    <subcellularLocation>
        <location evidence="1">Nucleus</location>
    </subcellularLocation>
</comment>